<organism evidence="9 10">
    <name type="scientific">Xanthobacter autotrophicus</name>
    <dbReference type="NCBI Taxonomy" id="280"/>
    <lineage>
        <taxon>Bacteria</taxon>
        <taxon>Pseudomonadati</taxon>
        <taxon>Pseudomonadota</taxon>
        <taxon>Alphaproteobacteria</taxon>
        <taxon>Hyphomicrobiales</taxon>
        <taxon>Xanthobacteraceae</taxon>
        <taxon>Xanthobacter</taxon>
    </lineage>
</organism>
<dbReference type="InterPro" id="IPR004477">
    <property type="entry name" value="ComEC_N"/>
</dbReference>
<dbReference type="Proteomes" id="UP000305131">
    <property type="component" value="Unassembled WGS sequence"/>
</dbReference>
<feature type="transmembrane region" description="Helical" evidence="7">
    <location>
        <begin position="367"/>
        <end position="394"/>
    </location>
</feature>
<keyword evidence="5 7" id="KW-0472">Membrane</keyword>
<feature type="transmembrane region" description="Helical" evidence="7">
    <location>
        <begin position="528"/>
        <end position="548"/>
    </location>
</feature>
<evidence type="ECO:0000256" key="3">
    <source>
        <dbReference type="ARBA" id="ARBA00022692"/>
    </source>
</evidence>
<evidence type="ECO:0000256" key="4">
    <source>
        <dbReference type="ARBA" id="ARBA00022989"/>
    </source>
</evidence>
<evidence type="ECO:0000256" key="1">
    <source>
        <dbReference type="ARBA" id="ARBA00004651"/>
    </source>
</evidence>
<comment type="caution">
    <text evidence="9">The sequence shown here is derived from an EMBL/GenBank/DDBJ whole genome shotgun (WGS) entry which is preliminary data.</text>
</comment>
<feature type="region of interest" description="Disordered" evidence="6">
    <location>
        <begin position="1"/>
        <end position="58"/>
    </location>
</feature>
<dbReference type="Pfam" id="PF03772">
    <property type="entry name" value="Competence"/>
    <property type="match status" value="1"/>
</dbReference>
<dbReference type="PANTHER" id="PTHR30619:SF1">
    <property type="entry name" value="RECOMBINATION PROTEIN 2"/>
    <property type="match status" value="1"/>
</dbReference>
<feature type="domain" description="ComEC/Rec2-related protein" evidence="8">
    <location>
        <begin position="318"/>
        <end position="602"/>
    </location>
</feature>
<evidence type="ECO:0000256" key="7">
    <source>
        <dbReference type="SAM" id="Phobius"/>
    </source>
</evidence>
<feature type="transmembrane region" description="Helical" evidence="7">
    <location>
        <begin position="588"/>
        <end position="619"/>
    </location>
</feature>
<feature type="transmembrane region" description="Helical" evidence="7">
    <location>
        <begin position="342"/>
        <end position="361"/>
    </location>
</feature>
<feature type="region of interest" description="Disordered" evidence="6">
    <location>
        <begin position="748"/>
        <end position="794"/>
    </location>
</feature>
<evidence type="ECO:0000313" key="10">
    <source>
        <dbReference type="Proteomes" id="UP000305131"/>
    </source>
</evidence>
<name>A0A6C1KH40_XANAU</name>
<feature type="transmembrane region" description="Helical" evidence="7">
    <location>
        <begin position="123"/>
        <end position="140"/>
    </location>
</feature>
<feature type="transmembrane region" description="Helical" evidence="7">
    <location>
        <begin position="406"/>
        <end position="423"/>
    </location>
</feature>
<feature type="compositionally biased region" description="Acidic residues" evidence="6">
    <location>
        <begin position="785"/>
        <end position="794"/>
    </location>
</feature>
<reference evidence="9 10" key="1">
    <citation type="submission" date="2019-05" db="EMBL/GenBank/DDBJ databases">
        <authorList>
            <person name="Zhou X."/>
        </authorList>
    </citation>
    <scope>NUCLEOTIDE SEQUENCE [LARGE SCALE GENOMIC DNA]</scope>
    <source>
        <strain evidence="9 10">DSM 432</strain>
    </source>
</reference>
<proteinExistence type="predicted"/>
<accession>A0A6C1KH40</accession>
<comment type="subcellular location">
    <subcellularLocation>
        <location evidence="1">Cell membrane</location>
        <topology evidence="1">Multi-pass membrane protein</topology>
    </subcellularLocation>
</comment>
<feature type="compositionally biased region" description="Basic residues" evidence="6">
    <location>
        <begin position="16"/>
        <end position="27"/>
    </location>
</feature>
<keyword evidence="4 7" id="KW-1133">Transmembrane helix</keyword>
<keyword evidence="3 7" id="KW-0812">Transmembrane</keyword>
<evidence type="ECO:0000256" key="5">
    <source>
        <dbReference type="ARBA" id="ARBA00023136"/>
    </source>
</evidence>
<evidence type="ECO:0000259" key="8">
    <source>
        <dbReference type="Pfam" id="PF03772"/>
    </source>
</evidence>
<dbReference type="PANTHER" id="PTHR30619">
    <property type="entry name" value="DNA INTERNALIZATION/COMPETENCE PROTEIN COMEC/REC2"/>
    <property type="match status" value="1"/>
</dbReference>
<dbReference type="AlphaFoldDB" id="A0A6C1KH40"/>
<feature type="compositionally biased region" description="Pro residues" evidence="6">
    <location>
        <begin position="771"/>
        <end position="780"/>
    </location>
</feature>
<evidence type="ECO:0000313" key="9">
    <source>
        <dbReference type="EMBL" id="TLX43592.1"/>
    </source>
</evidence>
<protein>
    <submittedName>
        <fullName evidence="9">ComEC/Rec2 family competence protein</fullName>
    </submittedName>
</protein>
<feature type="transmembrane region" description="Helical" evidence="7">
    <location>
        <begin position="99"/>
        <end position="117"/>
    </location>
</feature>
<dbReference type="OrthoDB" id="9790149at2"/>
<dbReference type="InterPro" id="IPR052159">
    <property type="entry name" value="Competence_DNA_uptake"/>
</dbReference>
<sequence length="794" mass="83116">MARGRRPCSIGAGHKEHGRRPRRTRHRMPSDWNDPQRGIWGDMTQQDQRPARSSGRAAVLGGARTAARRAMPPGLARVLDVLRARLAADLAAEATSGRLILWLPAAFTLGILLYFGAAQEPSLSVAVALFAVLCGGAVLLRARAVAFGAVVGVAAVAAGFATGSVRTALVAHEIAAPGKGPVRLSGFVERVEHRPKGDRILLRLDTGPVKGMDPVPRLVRLTLRKGWAPPVGTHVTQLTQLLPPLGPAMPGAHDFGRNPWFAGIGGVGYGLGKPKLAEPAEPPLSVRLAMAVEAVRDSLSRRIRASLAGTPAEIAVALVAGDRSAIAPEVEESMRVSGLTHILSISGLHMALVAGTLFVFVRGGLALVPALALGFPIKSLAAIVALTGSAAYLVLSGNDVPAQRSFVMTALVLSGVLVGRPALTLRTVGVAAVLVLAFTPEAALDPGTQMSFAATLALVAAYERLRPLRVLPRPDGWVGQGVVWLAVLVGGTALTSLVAGLATAPYGIFHFQRVAPYGLLANLAAMPAVSFLVMPFGLLGVLLMPFGFDHLAWPVMGKGIEIMVAVSDAISMLPGADGRVDTVGAPTLALFSLGLTALCLLRGLLTTVAIVPFALALLLSGAPPRPDILIAPDAQTVAVRGPDGRLSVLGARSQRLVVEQWMTREGDMRKAGAEGLAALFTCDPLGCTAPLPGGGTIAVSRRAESLEADCLESRIVVTRDMPPRHCPAQVVTPETLQRTGTLAYHFRKGTSGGEWQVEPTRRPHVQRPWMQPLPPEPAPSRPATDDPEADAASE</sequence>
<evidence type="ECO:0000256" key="2">
    <source>
        <dbReference type="ARBA" id="ARBA00022475"/>
    </source>
</evidence>
<dbReference type="GO" id="GO:0005886">
    <property type="term" value="C:plasma membrane"/>
    <property type="evidence" value="ECO:0007669"/>
    <property type="project" value="UniProtKB-SubCell"/>
</dbReference>
<keyword evidence="2" id="KW-1003">Cell membrane</keyword>
<feature type="transmembrane region" description="Helical" evidence="7">
    <location>
        <begin position="482"/>
        <end position="508"/>
    </location>
</feature>
<dbReference type="EMBL" id="VAUP01000015">
    <property type="protein sequence ID" value="TLX43592.1"/>
    <property type="molecule type" value="Genomic_DNA"/>
</dbReference>
<evidence type="ECO:0000256" key="6">
    <source>
        <dbReference type="SAM" id="MobiDB-lite"/>
    </source>
</evidence>
<gene>
    <name evidence="9" type="ORF">FBQ73_05595</name>
</gene>
<dbReference type="NCBIfam" id="TIGR00360">
    <property type="entry name" value="ComEC_N-term"/>
    <property type="match status" value="1"/>
</dbReference>